<reference evidence="1" key="1">
    <citation type="submission" date="2021-09" db="EMBL/GenBank/DDBJ databases">
        <authorList>
            <consortium name="AG Swart"/>
            <person name="Singh M."/>
            <person name="Singh A."/>
            <person name="Seah K."/>
            <person name="Emmerich C."/>
        </authorList>
    </citation>
    <scope>NUCLEOTIDE SEQUENCE</scope>
    <source>
        <strain evidence="1">ATCC30299</strain>
    </source>
</reference>
<evidence type="ECO:0000313" key="1">
    <source>
        <dbReference type="EMBL" id="CAG9317935.1"/>
    </source>
</evidence>
<evidence type="ECO:0000313" key="2">
    <source>
        <dbReference type="Proteomes" id="UP001162131"/>
    </source>
</evidence>
<organism evidence="1 2">
    <name type="scientific">Blepharisma stoltei</name>
    <dbReference type="NCBI Taxonomy" id="1481888"/>
    <lineage>
        <taxon>Eukaryota</taxon>
        <taxon>Sar</taxon>
        <taxon>Alveolata</taxon>
        <taxon>Ciliophora</taxon>
        <taxon>Postciliodesmatophora</taxon>
        <taxon>Heterotrichea</taxon>
        <taxon>Heterotrichida</taxon>
        <taxon>Blepharismidae</taxon>
        <taxon>Blepharisma</taxon>
    </lineage>
</organism>
<gene>
    <name evidence="1" type="ORF">BSTOLATCC_MIC20240</name>
</gene>
<protein>
    <submittedName>
        <fullName evidence="1">Uncharacterized protein</fullName>
    </submittedName>
</protein>
<sequence>MTSDLNSINIQACVISSTEELDCYNWKPFIVSPLITLMELKSFLLNSLSISEDCDLKVLTEIQQGSYCFHSLSDNQYLTLEKAGIQNNTKLCLEIKKCENYAALRMNEFYNEAPIETFIDILNQSQSDSTEIVSSSTEAYPDQEDFYITRSMYEQQNFINSQEECLRRPDLSIVIEQINNALKDKNKIKLQIKPLSSLKKSINRISEELNELKKVW</sequence>
<keyword evidence="2" id="KW-1185">Reference proteome</keyword>
<dbReference type="AlphaFoldDB" id="A0AAU9IXR4"/>
<dbReference type="Proteomes" id="UP001162131">
    <property type="component" value="Unassembled WGS sequence"/>
</dbReference>
<comment type="caution">
    <text evidence="1">The sequence shown here is derived from an EMBL/GenBank/DDBJ whole genome shotgun (WGS) entry which is preliminary data.</text>
</comment>
<name>A0AAU9IXR4_9CILI</name>
<dbReference type="EMBL" id="CAJZBQ010000019">
    <property type="protein sequence ID" value="CAG9317935.1"/>
    <property type="molecule type" value="Genomic_DNA"/>
</dbReference>
<proteinExistence type="predicted"/>
<accession>A0AAU9IXR4</accession>